<evidence type="ECO:0000313" key="2">
    <source>
        <dbReference type="EMBL" id="VFT86009.1"/>
    </source>
</evidence>
<dbReference type="Proteomes" id="UP000332933">
    <property type="component" value="Unassembled WGS sequence"/>
</dbReference>
<protein>
    <submittedName>
        <fullName evidence="2">Aste57867_9125 protein</fullName>
    </submittedName>
</protein>
<sequence length="172" mass="19121">MSVLRGDPWDVSIQTDTATLQDLIAANCRVIVNVGKGRSDSPLYWGDDDTVCNGGYYPDSLGIDWTAFDYDWVSAVGYIDTHMRAPCTQGPQVINKLEFEFHTALGGTIDTNHVGQALARYMDGLHARNGNKTRPFFPVQLDLDRPLGQVEVNLANYMFTLQYTSAAMEYGM</sequence>
<accession>A0A485KM24</accession>
<evidence type="ECO:0000313" key="3">
    <source>
        <dbReference type="Proteomes" id="UP000332933"/>
    </source>
</evidence>
<gene>
    <name evidence="2" type="primary">Aste57867_9125</name>
    <name evidence="1" type="ORF">As57867_009089</name>
    <name evidence="2" type="ORF">ASTE57867_9125</name>
</gene>
<reference evidence="2 3" key="1">
    <citation type="submission" date="2019-03" db="EMBL/GenBank/DDBJ databases">
        <authorList>
            <person name="Gaulin E."/>
            <person name="Dumas B."/>
        </authorList>
    </citation>
    <scope>NUCLEOTIDE SEQUENCE [LARGE SCALE GENOMIC DNA]</scope>
    <source>
        <strain evidence="2">CBS 568.67</strain>
    </source>
</reference>
<evidence type="ECO:0000313" key="1">
    <source>
        <dbReference type="EMBL" id="KAF0700312.1"/>
    </source>
</evidence>
<organism evidence="2 3">
    <name type="scientific">Aphanomyces stellatus</name>
    <dbReference type="NCBI Taxonomy" id="120398"/>
    <lineage>
        <taxon>Eukaryota</taxon>
        <taxon>Sar</taxon>
        <taxon>Stramenopiles</taxon>
        <taxon>Oomycota</taxon>
        <taxon>Saprolegniomycetes</taxon>
        <taxon>Saprolegniales</taxon>
        <taxon>Verrucalvaceae</taxon>
        <taxon>Aphanomyces</taxon>
    </lineage>
</organism>
<reference evidence="1" key="2">
    <citation type="submission" date="2019-06" db="EMBL/GenBank/DDBJ databases">
        <title>Genomics analysis of Aphanomyces spp. identifies a new class of oomycete effector associated with host adaptation.</title>
        <authorList>
            <person name="Gaulin E."/>
        </authorList>
    </citation>
    <scope>NUCLEOTIDE SEQUENCE</scope>
    <source>
        <strain evidence="1">CBS 578.67</strain>
    </source>
</reference>
<name>A0A485KM24_9STRA</name>
<dbReference type="EMBL" id="VJMH01005128">
    <property type="protein sequence ID" value="KAF0700312.1"/>
    <property type="molecule type" value="Genomic_DNA"/>
</dbReference>
<dbReference type="AlphaFoldDB" id="A0A485KM24"/>
<proteinExistence type="predicted"/>
<dbReference type="EMBL" id="CAADRA010005149">
    <property type="protein sequence ID" value="VFT86009.1"/>
    <property type="molecule type" value="Genomic_DNA"/>
</dbReference>
<keyword evidence="3" id="KW-1185">Reference proteome</keyword>